<evidence type="ECO:0000256" key="7">
    <source>
        <dbReference type="ARBA" id="ARBA00022989"/>
    </source>
</evidence>
<name>A0A060SYU0_BLAAD</name>
<evidence type="ECO:0000313" key="13">
    <source>
        <dbReference type="EMBL" id="CDP33664.1"/>
    </source>
</evidence>
<keyword evidence="9 10" id="KW-0472">Membrane</keyword>
<dbReference type="PANTHER" id="PTHR13509">
    <property type="entry name" value="SEC61 SUBUNIT BETA"/>
    <property type="match status" value="1"/>
</dbReference>
<comment type="similarity">
    <text evidence="2 10">Belongs to the SEC61-beta family.</text>
</comment>
<evidence type="ECO:0000256" key="3">
    <source>
        <dbReference type="ARBA" id="ARBA00022448"/>
    </source>
</evidence>
<dbReference type="PIRSF" id="PIRSF006398">
    <property type="entry name" value="Sec61_beta_euk"/>
    <property type="match status" value="1"/>
</dbReference>
<keyword evidence="6 10" id="KW-0653">Protein transport</keyword>
<keyword evidence="7 12" id="KW-1133">Transmembrane helix</keyword>
<evidence type="ECO:0000256" key="10">
    <source>
        <dbReference type="PIRNR" id="PIRNR006398"/>
    </source>
</evidence>
<dbReference type="InterPro" id="IPR016482">
    <property type="entry name" value="SecG/Sec61-beta/Sbh"/>
</dbReference>
<evidence type="ECO:0000256" key="8">
    <source>
        <dbReference type="ARBA" id="ARBA00023010"/>
    </source>
</evidence>
<evidence type="ECO:0000256" key="9">
    <source>
        <dbReference type="ARBA" id="ARBA00023136"/>
    </source>
</evidence>
<reference evidence="13" key="1">
    <citation type="submission" date="2014-02" db="EMBL/GenBank/DDBJ databases">
        <authorList>
            <person name="Genoscope - CEA"/>
        </authorList>
    </citation>
    <scope>NUCLEOTIDE SEQUENCE</scope>
    <source>
        <strain evidence="13">LS3</strain>
    </source>
</reference>
<organism evidence="13">
    <name type="scientific">Blastobotrys adeninivorans</name>
    <name type="common">Yeast</name>
    <name type="synonym">Arxula adeninivorans</name>
    <dbReference type="NCBI Taxonomy" id="409370"/>
    <lineage>
        <taxon>Eukaryota</taxon>
        <taxon>Fungi</taxon>
        <taxon>Dikarya</taxon>
        <taxon>Ascomycota</taxon>
        <taxon>Saccharomycotina</taxon>
        <taxon>Dipodascomycetes</taxon>
        <taxon>Dipodascales</taxon>
        <taxon>Trichomonascaceae</taxon>
        <taxon>Blastobotrys</taxon>
    </lineage>
</organism>
<dbReference type="InterPro" id="IPR030671">
    <property type="entry name" value="Sec61-beta/Sbh"/>
</dbReference>
<dbReference type="PhylomeDB" id="A0A060SYU0"/>
<evidence type="ECO:0000256" key="4">
    <source>
        <dbReference type="ARBA" id="ARBA00022692"/>
    </source>
</evidence>
<evidence type="ECO:0000256" key="12">
    <source>
        <dbReference type="SAM" id="Phobius"/>
    </source>
</evidence>
<evidence type="ECO:0000256" key="11">
    <source>
        <dbReference type="SAM" id="MobiDB-lite"/>
    </source>
</evidence>
<comment type="subcellular location">
    <subcellularLocation>
        <location evidence="1">Endoplasmic reticulum membrane</location>
        <topology evidence="1">Single-pass membrane protein</topology>
    </subcellularLocation>
</comment>
<dbReference type="GO" id="GO:0006886">
    <property type="term" value="P:intracellular protein transport"/>
    <property type="evidence" value="ECO:0007669"/>
    <property type="project" value="InterPro"/>
</dbReference>
<dbReference type="GO" id="GO:0005784">
    <property type="term" value="C:Sec61 translocon complex"/>
    <property type="evidence" value="ECO:0007669"/>
    <property type="project" value="UniProtKB-UniRule"/>
</dbReference>
<reference evidence="13" key="2">
    <citation type="submission" date="2014-06" db="EMBL/GenBank/DDBJ databases">
        <title>The complete genome of Blastobotrys (Arxula) adeninivorans LS3 - a yeast of biotechnological interest.</title>
        <authorList>
            <person name="Kunze G."/>
            <person name="Gaillardin C."/>
            <person name="Czernicka M."/>
            <person name="Durrens P."/>
            <person name="Martin T."/>
            <person name="Boer E."/>
            <person name="Gabaldon T."/>
            <person name="Cruz J."/>
            <person name="Talla E."/>
            <person name="Marck C."/>
            <person name="Goffeau A."/>
            <person name="Barbe V."/>
            <person name="Baret P."/>
            <person name="Baronian K."/>
            <person name="Beier S."/>
            <person name="Bleykasten C."/>
            <person name="Bode R."/>
            <person name="Casaregola S."/>
            <person name="Despons L."/>
            <person name="Fairhead C."/>
            <person name="Giersberg M."/>
            <person name="Gierski P."/>
            <person name="Hahnel U."/>
            <person name="Hartmann A."/>
            <person name="Jankowska D."/>
            <person name="Jubin C."/>
            <person name="Jung P."/>
            <person name="Lafontaine I."/>
            <person name="Leh-Louis V."/>
            <person name="Lemaire M."/>
            <person name="Marcet-Houben M."/>
            <person name="Mascher M."/>
            <person name="Morel G."/>
            <person name="Richard G.-F."/>
            <person name="Riechen J."/>
            <person name="Sacerdot C."/>
            <person name="Sarkar A."/>
            <person name="Savel G."/>
            <person name="Schacherer J."/>
            <person name="Sherman D."/>
            <person name="Straub M.-L."/>
            <person name="Stein N."/>
            <person name="Thierry A."/>
            <person name="Trautwein-Schult A."/>
            <person name="Westhof E."/>
            <person name="Worch S."/>
            <person name="Dujon B."/>
            <person name="Souciet J.-L."/>
            <person name="Wincker P."/>
            <person name="Scholz U."/>
            <person name="Neuveglise N."/>
        </authorList>
    </citation>
    <scope>NUCLEOTIDE SEQUENCE</scope>
    <source>
        <strain evidence="13">LS3</strain>
    </source>
</reference>
<keyword evidence="4 12" id="KW-0812">Transmembrane</keyword>
<keyword evidence="8 10" id="KW-0811">Translocation</keyword>
<accession>A0A060SYU0</accession>
<keyword evidence="3 10" id="KW-0813">Transport</keyword>
<evidence type="ECO:0000256" key="5">
    <source>
        <dbReference type="ARBA" id="ARBA00022824"/>
    </source>
</evidence>
<proteinExistence type="inferred from homology"/>
<dbReference type="EMBL" id="HG937691">
    <property type="protein sequence ID" value="CDP33664.1"/>
    <property type="molecule type" value="Genomic_DNA"/>
</dbReference>
<dbReference type="Pfam" id="PF03911">
    <property type="entry name" value="Sec61_beta"/>
    <property type="match status" value="1"/>
</dbReference>
<evidence type="ECO:0000256" key="2">
    <source>
        <dbReference type="ARBA" id="ARBA00006103"/>
    </source>
</evidence>
<keyword evidence="5 10" id="KW-0256">Endoplasmic reticulum</keyword>
<protein>
    <recommendedName>
        <fullName evidence="10">Protein transport protein Sec61 subunit beta</fullName>
    </recommendedName>
</protein>
<evidence type="ECO:0000256" key="1">
    <source>
        <dbReference type="ARBA" id="ARBA00004389"/>
    </source>
</evidence>
<evidence type="ECO:0000256" key="6">
    <source>
        <dbReference type="ARBA" id="ARBA00022927"/>
    </source>
</evidence>
<dbReference type="AlphaFoldDB" id="A0A060SYU0"/>
<gene>
    <name evidence="13" type="ORF">GNLVRS02_ARAD1A14454g</name>
</gene>
<comment type="function">
    <text evidence="10">Necessary for protein translocation in the endoplasmic reticulum.</text>
</comment>
<feature type="transmembrane region" description="Helical" evidence="12">
    <location>
        <begin position="62"/>
        <end position="81"/>
    </location>
</feature>
<sequence length="91" mass="9610">MSSSPVPGGPKSAIRRRNNQERQQAQANERPASTRSAGAGGSSSTMLKLYTDEASGLRVDPVVVMVMALGFIFSVVALHVISKLSAKFMSS</sequence>
<feature type="region of interest" description="Disordered" evidence="11">
    <location>
        <begin position="1"/>
        <end position="44"/>
    </location>
</feature>
<feature type="compositionally biased region" description="Low complexity" evidence="11">
    <location>
        <begin position="21"/>
        <end position="44"/>
    </location>
</feature>